<feature type="disulfide bond" evidence="2">
    <location>
        <begin position="948"/>
        <end position="957"/>
    </location>
</feature>
<keyword evidence="4" id="KW-0732">Signal</keyword>
<keyword evidence="8" id="KW-1185">Reference proteome</keyword>
<feature type="chain" id="PRO_5045314536" evidence="4">
    <location>
        <begin position="24"/>
        <end position="1577"/>
    </location>
</feature>
<dbReference type="InterPro" id="IPR016186">
    <property type="entry name" value="C-type_lectin-like/link_sf"/>
</dbReference>
<dbReference type="InterPro" id="IPR016187">
    <property type="entry name" value="CTDL_fold"/>
</dbReference>
<dbReference type="PROSITE" id="PS50041">
    <property type="entry name" value="C_TYPE_LECTIN_2"/>
    <property type="match status" value="2"/>
</dbReference>
<dbReference type="SMART" id="SM00181">
    <property type="entry name" value="EGF"/>
    <property type="match status" value="2"/>
</dbReference>
<name>A0ABN8N4V5_9CNID</name>
<sequence>MAYTLRLQALLLVFICVGWSAQARNIDVIREQRSIGEECGGIYKEASHCWPFNTSFKNVVSKDLKGDRQASLKNGARIVKSPVRGKVASTEKGGSNSWIDLGNFTGRCIGQPQFCSNGTTMIFWAKFDQSLKYQNDKKYVFSSGGTDFKSQGFSLYKEYSEFILKVASDTQVWKAFIAGDNIPIGRWFSFAFTWSKGSGLKYYINGDLSGSQINPSSYSHENNYNDFRIAKSSSDQSAYGSTLQMKFDQLATWSRILNSQEIQIAFNQAGKTIAERKKRERDVTCEPNPCQHGGTCYEESNAEGYRCECTQEYEGMKCESAQPRSVTDIAPQSSFSGVNRRLFWCGFRGGANALPCPISSISLTRFEYCDLLPSKMTSTYALSIKFSASARSSSLGETGDVASPARRSFGSSCNSPRGAGTRDEPLRTFAGEPMFDVFKKQFRHHLLNEINYFRRLHQSTDVLASDKLNHLADEWAHKIASEGEAKINPDSEYGQLVCMHHPGGDMAKACTVKWYSTVSFYDWADPKLTLKSSPFTQLVWKNNALAGVGLARGNGANKRENIEGNYADDNVYNYVVVFFDPGQNAGGDVRENVLPAAGLSEPSSDAACPDGYYRLPYGSRSCFSVHDTPQSWIRAVIDCARDGGTLASLQTREEADLVVNLLSDHDISEAWIGLHDHSSEGRYVWVDGSTIPFSEWLPGEPDGNEDENCIVQARGQHSPGWGDRHCLDPKPFVCEVPIPGFTTYKLTFHLTEELTNYQNVMHPMAAYPEYYTCTPYIQSLNDLLRERIAHFFEVRKILVVPVVNTIKCMPNGESNVEVILRLGPGVSSESIHALRNKMKMNDGELELSNRATVRLTAIEIVKPAGKCAKELNHKIWRERIAIQRRSALDGGCKGMFSTASHCWSFDEAQNNKTPDKKGGSPAILQNPCLNGGACKIDVDEPEGYHCDCLPMYAGLRCEQKLTLSDSEGSQDTDEIQHDSTPTPTPTPTATPSQTATPVSTAPTKNVTASPAPLVPAVPEQTSADLVAAINRFRRLHCSPGVLVSEKLNTLANKWATTIAALGEAKKDNSSTYGQLICKYSGEDSIVTACVSKWYSCITDFDWAEPKLSNLSSPFTQMVWKSNKQVGVGFAKGDGSEVYVVVLLEPGQNGTGKVRDNVLPATGISQPAPEATCPEGFSAMLGGRSCFSVVNTPRCWYDALMSCVKKNGTLASIESRDEEFFVVDLLKKSNISEAWIGLKDDLKEARYFWVDGSPIPFSEWVQGEPNGNEKENCIVQTTGNVLPGWADKNCFDPKPFICKQPLPGYTTYKMLFNLTEAPPNQQNFQWPAANIMCTTTYVQSGNSLLQQAIINYFQAKSITVQPTVNTVSSNIYRCMPNGVSTVEVTLSLGPEVPPDMIASFERGIKENGGIKLSSGGSAKLGSVEFVCSGASSCPNHCGGASCQPGCNPSCCTQSTTQQFPAPQRAYQPQLSAMTPSFAGASSCPNHCGGGSCKPGCNPSCCKQSPTQQFPAPQQAYQPQLNAVAPPFAGSSSCPNHCGGASCKPGCNPRFALPYIRRDNDHEFMSFDEVVGLKIVNGT</sequence>
<evidence type="ECO:0000256" key="1">
    <source>
        <dbReference type="ARBA" id="ARBA00023157"/>
    </source>
</evidence>
<feature type="signal peptide" evidence="4">
    <location>
        <begin position="1"/>
        <end position="23"/>
    </location>
</feature>
<dbReference type="Gene3D" id="2.60.120.200">
    <property type="match status" value="1"/>
</dbReference>
<dbReference type="SUPFAM" id="SSF55797">
    <property type="entry name" value="PR-1-like"/>
    <property type="match status" value="2"/>
</dbReference>
<dbReference type="InterPro" id="IPR018378">
    <property type="entry name" value="C-type_lectin_CS"/>
</dbReference>
<reference evidence="7 8" key="1">
    <citation type="submission" date="2022-05" db="EMBL/GenBank/DDBJ databases">
        <authorList>
            <consortium name="Genoscope - CEA"/>
            <person name="William W."/>
        </authorList>
    </citation>
    <scope>NUCLEOTIDE SEQUENCE [LARGE SCALE GENOMIC DNA]</scope>
</reference>
<dbReference type="Pfam" id="PF00059">
    <property type="entry name" value="Lectin_C"/>
    <property type="match status" value="2"/>
</dbReference>
<dbReference type="PROSITE" id="PS00022">
    <property type="entry name" value="EGF_1"/>
    <property type="match status" value="2"/>
</dbReference>
<dbReference type="Proteomes" id="UP001159405">
    <property type="component" value="Unassembled WGS sequence"/>
</dbReference>
<keyword evidence="1 2" id="KW-1015">Disulfide bond</keyword>
<dbReference type="InterPro" id="IPR014044">
    <property type="entry name" value="CAP_dom"/>
</dbReference>
<evidence type="ECO:0000259" key="5">
    <source>
        <dbReference type="PROSITE" id="PS50026"/>
    </source>
</evidence>
<dbReference type="SMART" id="SM00034">
    <property type="entry name" value="CLECT"/>
    <property type="match status" value="2"/>
</dbReference>
<comment type="caution">
    <text evidence="2">Lacks conserved residue(s) required for the propagation of feature annotation.</text>
</comment>
<dbReference type="InterPro" id="IPR035940">
    <property type="entry name" value="CAP_sf"/>
</dbReference>
<dbReference type="SUPFAM" id="SSF56436">
    <property type="entry name" value="C-type lectin-like"/>
    <property type="match status" value="2"/>
</dbReference>
<dbReference type="PROSITE" id="PS50026">
    <property type="entry name" value="EGF_3"/>
    <property type="match status" value="2"/>
</dbReference>
<dbReference type="InterPro" id="IPR050801">
    <property type="entry name" value="Ca-Dep_Lectins_ImmuneDev"/>
</dbReference>
<dbReference type="SUPFAM" id="SSF57196">
    <property type="entry name" value="EGF/Laminin"/>
    <property type="match status" value="2"/>
</dbReference>
<evidence type="ECO:0000313" key="7">
    <source>
        <dbReference type="EMBL" id="CAH3043196.1"/>
    </source>
</evidence>
<feature type="region of interest" description="Disordered" evidence="3">
    <location>
        <begin position="394"/>
        <end position="425"/>
    </location>
</feature>
<keyword evidence="2" id="KW-0245">EGF-like domain</keyword>
<comment type="caution">
    <text evidence="7">The sequence shown here is derived from an EMBL/GenBank/DDBJ whole genome shotgun (WGS) entry which is preliminary data.</text>
</comment>
<dbReference type="Pfam" id="PF00188">
    <property type="entry name" value="CAP"/>
    <property type="match status" value="2"/>
</dbReference>
<dbReference type="Gene3D" id="3.10.100.10">
    <property type="entry name" value="Mannose-Binding Protein A, subunit A"/>
    <property type="match status" value="2"/>
</dbReference>
<dbReference type="InterPro" id="IPR013320">
    <property type="entry name" value="ConA-like_dom_sf"/>
</dbReference>
<dbReference type="Gene3D" id="2.10.25.10">
    <property type="entry name" value="Laminin"/>
    <property type="match status" value="2"/>
</dbReference>
<evidence type="ECO:0000256" key="3">
    <source>
        <dbReference type="SAM" id="MobiDB-lite"/>
    </source>
</evidence>
<evidence type="ECO:0000259" key="6">
    <source>
        <dbReference type="PROSITE" id="PS50041"/>
    </source>
</evidence>
<dbReference type="InterPro" id="IPR000742">
    <property type="entry name" value="EGF"/>
</dbReference>
<dbReference type="InterPro" id="IPR001304">
    <property type="entry name" value="C-type_lectin-like"/>
</dbReference>
<feature type="region of interest" description="Disordered" evidence="3">
    <location>
        <begin position="964"/>
        <end position="1015"/>
    </location>
</feature>
<dbReference type="PROSITE" id="PS00615">
    <property type="entry name" value="C_TYPE_LECTIN_1"/>
    <property type="match status" value="2"/>
</dbReference>
<dbReference type="PANTHER" id="PTHR22801:SF63">
    <property type="entry name" value="C-TYPE LECTIN DOMAIN-CONTAINING PROTEIN"/>
    <property type="match status" value="1"/>
</dbReference>
<feature type="domain" description="C-type lectin" evidence="6">
    <location>
        <begin position="1181"/>
        <end position="1298"/>
    </location>
</feature>
<feature type="disulfide bond" evidence="2">
    <location>
        <begin position="290"/>
        <end position="307"/>
    </location>
</feature>
<dbReference type="Pfam" id="PF13385">
    <property type="entry name" value="Laminin_G_3"/>
    <property type="match status" value="1"/>
</dbReference>
<feature type="compositionally biased region" description="Low complexity" evidence="3">
    <location>
        <begin position="989"/>
        <end position="1003"/>
    </location>
</feature>
<organism evidence="7 8">
    <name type="scientific">Porites lobata</name>
    <dbReference type="NCBI Taxonomy" id="104759"/>
    <lineage>
        <taxon>Eukaryota</taxon>
        <taxon>Metazoa</taxon>
        <taxon>Cnidaria</taxon>
        <taxon>Anthozoa</taxon>
        <taxon>Hexacorallia</taxon>
        <taxon>Scleractinia</taxon>
        <taxon>Fungiina</taxon>
        <taxon>Poritidae</taxon>
        <taxon>Porites</taxon>
    </lineage>
</organism>
<dbReference type="CDD" id="cd00037">
    <property type="entry name" value="CLECT"/>
    <property type="match status" value="2"/>
</dbReference>
<proteinExistence type="predicted"/>
<protein>
    <submittedName>
        <fullName evidence="7">Uncharacterized protein</fullName>
    </submittedName>
</protein>
<accession>A0ABN8N4V5</accession>
<evidence type="ECO:0000256" key="2">
    <source>
        <dbReference type="PROSITE-ProRule" id="PRU00076"/>
    </source>
</evidence>
<evidence type="ECO:0000313" key="8">
    <source>
        <dbReference type="Proteomes" id="UP001159405"/>
    </source>
</evidence>
<feature type="disulfide bond" evidence="2">
    <location>
        <begin position="309"/>
        <end position="318"/>
    </location>
</feature>
<dbReference type="SUPFAM" id="SSF49899">
    <property type="entry name" value="Concanavalin A-like lectins/glucanases"/>
    <property type="match status" value="1"/>
</dbReference>
<dbReference type="Pfam" id="PF00008">
    <property type="entry name" value="EGF"/>
    <property type="match status" value="2"/>
</dbReference>
<evidence type="ECO:0000256" key="4">
    <source>
        <dbReference type="SAM" id="SignalP"/>
    </source>
</evidence>
<feature type="domain" description="EGF-like" evidence="5">
    <location>
        <begin position="918"/>
        <end position="958"/>
    </location>
</feature>
<feature type="domain" description="C-type lectin" evidence="6">
    <location>
        <begin position="618"/>
        <end position="735"/>
    </location>
</feature>
<feature type="domain" description="EGF-like" evidence="5">
    <location>
        <begin position="281"/>
        <end position="319"/>
    </location>
</feature>
<dbReference type="EMBL" id="CALNXK010000011">
    <property type="protein sequence ID" value="CAH3043196.1"/>
    <property type="molecule type" value="Genomic_DNA"/>
</dbReference>
<dbReference type="Gene3D" id="3.40.33.10">
    <property type="entry name" value="CAP"/>
    <property type="match status" value="2"/>
</dbReference>
<gene>
    <name evidence="7" type="ORF">PLOB_00002728</name>
</gene>
<dbReference type="SMART" id="SM00198">
    <property type="entry name" value="SCP"/>
    <property type="match status" value="1"/>
</dbReference>
<dbReference type="PANTHER" id="PTHR22801">
    <property type="entry name" value="LITHOSTATHINE"/>
    <property type="match status" value="1"/>
</dbReference>
<dbReference type="CDD" id="cd00054">
    <property type="entry name" value="EGF_CA"/>
    <property type="match status" value="2"/>
</dbReference>